<keyword evidence="2" id="KW-0812">Transmembrane</keyword>
<evidence type="ECO:0000313" key="4">
    <source>
        <dbReference type="EMBL" id="BBE30782.1"/>
    </source>
</evidence>
<evidence type="ECO:0000259" key="3">
    <source>
        <dbReference type="Pfam" id="PF20434"/>
    </source>
</evidence>
<dbReference type="GO" id="GO:0016787">
    <property type="term" value="F:hydrolase activity"/>
    <property type="evidence" value="ECO:0007669"/>
    <property type="project" value="UniProtKB-KW"/>
</dbReference>
<dbReference type="Gene3D" id="3.40.50.1820">
    <property type="entry name" value="alpha/beta hydrolase"/>
    <property type="match status" value="1"/>
</dbReference>
<dbReference type="InterPro" id="IPR029058">
    <property type="entry name" value="AB_hydrolase_fold"/>
</dbReference>
<name>A0A7G1G9N7_9BACT</name>
<sequence>MKKYNKLMAFFIKSRHIFREIIVFVLFILSIFNGWIVIFYSFIIFSFIYIINILKRKLPLDVEYKGEKKTYTYKENLKLDIWYPENINEIHPVILFSHGGGWISGFRNQPNNVSWCKYLASNGFAVVSIDYRFGFKNSMKEILKDYTDSLEFLKTNANKLKLDKRNIVLMGLSAGGHLAMLYAAHNSYIKDKEKMAGIKGVVSYYTPADLNDLFEKNVKSLFSKFAVTTTLKGSPQKIKGEYIYYSPISWINCNMVPVLLVHGKEDDVVPFESMLKVVKKLKEKNIKHEVLVHKNGGHTFEFYMNDYHTVKIVKKTVAFIRACFKDEN</sequence>
<proteinExistence type="predicted"/>
<dbReference type="SUPFAM" id="SSF53474">
    <property type="entry name" value="alpha/beta-Hydrolases"/>
    <property type="match status" value="1"/>
</dbReference>
<dbReference type="AlphaFoldDB" id="A0A7G1G9N7"/>
<organism evidence="4 5">
    <name type="scientific">Tepiditoga spiralis</name>
    <dbReference type="NCBI Taxonomy" id="2108365"/>
    <lineage>
        <taxon>Bacteria</taxon>
        <taxon>Thermotogati</taxon>
        <taxon>Thermotogota</taxon>
        <taxon>Thermotogae</taxon>
        <taxon>Petrotogales</taxon>
        <taxon>Petrotogaceae</taxon>
        <taxon>Tepiditoga</taxon>
    </lineage>
</organism>
<protein>
    <submittedName>
        <fullName evidence="4">Esterase</fullName>
    </submittedName>
</protein>
<accession>A0A7G1G9N7</accession>
<feature type="domain" description="BD-FAE-like" evidence="3">
    <location>
        <begin position="79"/>
        <end position="280"/>
    </location>
</feature>
<dbReference type="InterPro" id="IPR049492">
    <property type="entry name" value="BD-FAE-like_dom"/>
</dbReference>
<keyword evidence="5" id="KW-1185">Reference proteome</keyword>
<keyword evidence="1" id="KW-0378">Hydrolase</keyword>
<evidence type="ECO:0000256" key="2">
    <source>
        <dbReference type="SAM" id="Phobius"/>
    </source>
</evidence>
<keyword evidence="2" id="KW-1133">Transmembrane helix</keyword>
<gene>
    <name evidence="4" type="ORF">OSSY52_09230</name>
</gene>
<dbReference type="Pfam" id="PF20434">
    <property type="entry name" value="BD-FAE"/>
    <property type="match status" value="1"/>
</dbReference>
<keyword evidence="2" id="KW-0472">Membrane</keyword>
<dbReference type="InterPro" id="IPR050300">
    <property type="entry name" value="GDXG_lipolytic_enzyme"/>
</dbReference>
<feature type="transmembrane region" description="Helical" evidence="2">
    <location>
        <begin position="21"/>
        <end position="51"/>
    </location>
</feature>
<dbReference type="KEGG" id="ocy:OSSY52_09230"/>
<reference evidence="4 5" key="1">
    <citation type="submission" date="2018-06" db="EMBL/GenBank/DDBJ databases">
        <title>Genome sequencing of Oceanotoga sp. sy52.</title>
        <authorList>
            <person name="Mori K."/>
        </authorList>
    </citation>
    <scope>NUCLEOTIDE SEQUENCE [LARGE SCALE GENOMIC DNA]</scope>
    <source>
        <strain evidence="5">sy52</strain>
    </source>
</reference>
<dbReference type="Proteomes" id="UP000516361">
    <property type="component" value="Chromosome"/>
</dbReference>
<evidence type="ECO:0000256" key="1">
    <source>
        <dbReference type="ARBA" id="ARBA00022801"/>
    </source>
</evidence>
<dbReference type="EMBL" id="AP018712">
    <property type="protein sequence ID" value="BBE30782.1"/>
    <property type="molecule type" value="Genomic_DNA"/>
</dbReference>
<dbReference type="InParanoid" id="A0A7G1G9N7"/>
<dbReference type="RefSeq" id="WP_198423087.1">
    <property type="nucleotide sequence ID" value="NZ_AP018712.1"/>
</dbReference>
<dbReference type="PANTHER" id="PTHR48081">
    <property type="entry name" value="AB HYDROLASE SUPERFAMILY PROTEIN C4A8.06C"/>
    <property type="match status" value="1"/>
</dbReference>
<evidence type="ECO:0000313" key="5">
    <source>
        <dbReference type="Proteomes" id="UP000516361"/>
    </source>
</evidence>